<accession>A0AAD9DVQ1</accession>
<dbReference type="Pfam" id="PF17919">
    <property type="entry name" value="RT_RNaseH_2"/>
    <property type="match status" value="1"/>
</dbReference>
<feature type="domain" description="Reverse transcriptase/retrotransposon-derived protein RNase H-like" evidence="2">
    <location>
        <begin position="111"/>
        <end position="160"/>
    </location>
</feature>
<dbReference type="InterPro" id="IPR043502">
    <property type="entry name" value="DNA/RNA_pol_sf"/>
</dbReference>
<organism evidence="3 4">
    <name type="scientific">Electrophorus voltai</name>
    <dbReference type="NCBI Taxonomy" id="2609070"/>
    <lineage>
        <taxon>Eukaryota</taxon>
        <taxon>Metazoa</taxon>
        <taxon>Chordata</taxon>
        <taxon>Craniata</taxon>
        <taxon>Vertebrata</taxon>
        <taxon>Euteleostomi</taxon>
        <taxon>Actinopterygii</taxon>
        <taxon>Neopterygii</taxon>
        <taxon>Teleostei</taxon>
        <taxon>Ostariophysi</taxon>
        <taxon>Gymnotiformes</taxon>
        <taxon>Gymnotoidei</taxon>
        <taxon>Gymnotidae</taxon>
        <taxon>Electrophorus</taxon>
    </lineage>
</organism>
<gene>
    <name evidence="3" type="ORF">P4O66_010104</name>
</gene>
<evidence type="ECO:0000313" key="3">
    <source>
        <dbReference type="EMBL" id="KAK1794913.1"/>
    </source>
</evidence>
<dbReference type="EMBL" id="JAROKS010000016">
    <property type="protein sequence ID" value="KAK1794913.1"/>
    <property type="molecule type" value="Genomic_DNA"/>
</dbReference>
<evidence type="ECO:0000313" key="4">
    <source>
        <dbReference type="Proteomes" id="UP001239994"/>
    </source>
</evidence>
<dbReference type="SUPFAM" id="SSF56672">
    <property type="entry name" value="DNA/RNA polymerases"/>
    <property type="match status" value="1"/>
</dbReference>
<proteinExistence type="predicted"/>
<evidence type="ECO:0000259" key="2">
    <source>
        <dbReference type="Pfam" id="PF17919"/>
    </source>
</evidence>
<dbReference type="Gene3D" id="3.30.70.270">
    <property type="match status" value="1"/>
</dbReference>
<keyword evidence="4" id="KW-1185">Reference proteome</keyword>
<dbReference type="Proteomes" id="UP001239994">
    <property type="component" value="Unassembled WGS sequence"/>
</dbReference>
<reference evidence="3" key="1">
    <citation type="submission" date="2023-03" db="EMBL/GenBank/DDBJ databases">
        <title>Electrophorus voltai genome.</title>
        <authorList>
            <person name="Bian C."/>
        </authorList>
    </citation>
    <scope>NUCLEOTIDE SEQUENCE</scope>
    <source>
        <strain evidence="3">CB-2022</strain>
        <tissue evidence="3">Muscle</tissue>
    </source>
</reference>
<keyword evidence="1" id="KW-0511">Multifunctional enzyme</keyword>
<dbReference type="InterPro" id="IPR041577">
    <property type="entry name" value="RT_RNaseH_2"/>
</dbReference>
<dbReference type="PANTHER" id="PTHR37984">
    <property type="entry name" value="PROTEIN CBG26694"/>
    <property type="match status" value="1"/>
</dbReference>
<dbReference type="InterPro" id="IPR043128">
    <property type="entry name" value="Rev_trsase/Diguanyl_cyclase"/>
</dbReference>
<dbReference type="InterPro" id="IPR050951">
    <property type="entry name" value="Retrovirus_Pol_polyprotein"/>
</dbReference>
<name>A0AAD9DVQ1_9TELE</name>
<protein>
    <recommendedName>
        <fullName evidence="2">Reverse transcriptase/retrotransposon-derived protein RNase H-like domain-containing protein</fullName>
    </recommendedName>
</protein>
<sequence>MPTSDQLAVDRWCWESEQTWEETHQNLHRAIAAYKKKADQKRGESPKYEIGQKVWVSTREGRAGATGKLEVRYEGPYSITGWVNEVFHLQFKYHRFSSDFHVKLEPKKLHWTHKAEQAFLSLKKAFIKAPVLQHPDPEESFVVEVDALEVGVLAILSQRSVFQFFSTPHYCAC</sequence>
<dbReference type="PANTHER" id="PTHR37984:SF5">
    <property type="entry name" value="PROTEIN NYNRIN-LIKE"/>
    <property type="match status" value="1"/>
</dbReference>
<comment type="caution">
    <text evidence="3">The sequence shown here is derived from an EMBL/GenBank/DDBJ whole genome shotgun (WGS) entry which is preliminary data.</text>
</comment>
<dbReference type="AlphaFoldDB" id="A0AAD9DVQ1"/>
<evidence type="ECO:0000256" key="1">
    <source>
        <dbReference type="ARBA" id="ARBA00023268"/>
    </source>
</evidence>
<dbReference type="GO" id="GO:0003824">
    <property type="term" value="F:catalytic activity"/>
    <property type="evidence" value="ECO:0007669"/>
    <property type="project" value="UniProtKB-KW"/>
</dbReference>